<dbReference type="GO" id="GO:0031267">
    <property type="term" value="F:small GTPase binding"/>
    <property type="evidence" value="ECO:0007669"/>
    <property type="project" value="InterPro"/>
</dbReference>
<keyword evidence="4" id="KW-0963">Cytoplasm</keyword>
<comment type="subcellular location">
    <subcellularLocation>
        <location evidence="2">Cytoplasm</location>
    </subcellularLocation>
    <subcellularLocation>
        <location evidence="1">Nucleus</location>
    </subcellularLocation>
</comment>
<dbReference type="AlphaFoldDB" id="A0A6A6UG62"/>
<keyword evidence="7" id="KW-0539">Nucleus</keyword>
<evidence type="ECO:0000256" key="4">
    <source>
        <dbReference type="ARBA" id="ARBA00022490"/>
    </source>
</evidence>
<dbReference type="Proteomes" id="UP000799302">
    <property type="component" value="Unassembled WGS sequence"/>
</dbReference>
<evidence type="ECO:0000256" key="1">
    <source>
        <dbReference type="ARBA" id="ARBA00004123"/>
    </source>
</evidence>
<dbReference type="GO" id="GO:0005737">
    <property type="term" value="C:cytoplasm"/>
    <property type="evidence" value="ECO:0007669"/>
    <property type="project" value="UniProtKB-SubCell"/>
</dbReference>
<feature type="repeat" description="HEAT" evidence="8">
    <location>
        <begin position="383"/>
        <end position="421"/>
    </location>
</feature>
<dbReference type="SMART" id="SM00913">
    <property type="entry name" value="IBN_N"/>
    <property type="match status" value="1"/>
</dbReference>
<keyword evidence="11" id="KW-1185">Reference proteome</keyword>
<gene>
    <name evidence="10" type="ORF">BT63DRAFT_400264</name>
</gene>
<keyword evidence="5" id="KW-0677">Repeat</keyword>
<feature type="domain" description="Importin N-terminal" evidence="9">
    <location>
        <begin position="26"/>
        <end position="90"/>
    </location>
</feature>
<evidence type="ECO:0000256" key="7">
    <source>
        <dbReference type="ARBA" id="ARBA00023242"/>
    </source>
</evidence>
<dbReference type="OrthoDB" id="7862313at2759"/>
<dbReference type="InterPro" id="IPR057672">
    <property type="entry name" value="TPR_IPO4/5"/>
</dbReference>
<dbReference type="InterPro" id="IPR040122">
    <property type="entry name" value="Importin_beta"/>
</dbReference>
<accession>A0A6A6UG62</accession>
<evidence type="ECO:0000256" key="3">
    <source>
        <dbReference type="ARBA" id="ARBA00022448"/>
    </source>
</evidence>
<evidence type="ECO:0000256" key="8">
    <source>
        <dbReference type="PROSITE-ProRule" id="PRU00103"/>
    </source>
</evidence>
<dbReference type="Gene3D" id="1.25.10.10">
    <property type="entry name" value="Leucine-rich Repeat Variant"/>
    <property type="match status" value="2"/>
</dbReference>
<evidence type="ECO:0000256" key="5">
    <source>
        <dbReference type="ARBA" id="ARBA00022737"/>
    </source>
</evidence>
<dbReference type="InterPro" id="IPR016024">
    <property type="entry name" value="ARM-type_fold"/>
</dbReference>
<name>A0A6A6UG62_9PEZI</name>
<evidence type="ECO:0000256" key="6">
    <source>
        <dbReference type="ARBA" id="ARBA00022927"/>
    </source>
</evidence>
<organism evidence="10 11">
    <name type="scientific">Microthyrium microscopicum</name>
    <dbReference type="NCBI Taxonomy" id="703497"/>
    <lineage>
        <taxon>Eukaryota</taxon>
        <taxon>Fungi</taxon>
        <taxon>Dikarya</taxon>
        <taxon>Ascomycota</taxon>
        <taxon>Pezizomycotina</taxon>
        <taxon>Dothideomycetes</taxon>
        <taxon>Dothideomycetes incertae sedis</taxon>
        <taxon>Microthyriales</taxon>
        <taxon>Microthyriaceae</taxon>
        <taxon>Microthyrium</taxon>
    </lineage>
</organism>
<dbReference type="EMBL" id="MU004234">
    <property type="protein sequence ID" value="KAF2670078.1"/>
    <property type="molecule type" value="Genomic_DNA"/>
</dbReference>
<evidence type="ECO:0000313" key="10">
    <source>
        <dbReference type="EMBL" id="KAF2670078.1"/>
    </source>
</evidence>
<dbReference type="PROSITE" id="PS50166">
    <property type="entry name" value="IMPORTIN_B_NT"/>
    <property type="match status" value="1"/>
</dbReference>
<evidence type="ECO:0000313" key="11">
    <source>
        <dbReference type="Proteomes" id="UP000799302"/>
    </source>
</evidence>
<dbReference type="Pfam" id="PF03810">
    <property type="entry name" value="IBN_N"/>
    <property type="match status" value="1"/>
</dbReference>
<dbReference type="Pfam" id="PF25780">
    <property type="entry name" value="TPR_IPO5"/>
    <property type="match status" value="1"/>
</dbReference>
<protein>
    <submittedName>
        <fullName evidence="10">ARM repeat-containing protein</fullName>
    </submittedName>
</protein>
<proteinExistence type="predicted"/>
<dbReference type="PANTHER" id="PTHR10527">
    <property type="entry name" value="IMPORTIN BETA"/>
    <property type="match status" value="1"/>
</dbReference>
<dbReference type="InterPro" id="IPR001494">
    <property type="entry name" value="Importin-beta_N"/>
</dbReference>
<dbReference type="InterPro" id="IPR011989">
    <property type="entry name" value="ARM-like"/>
</dbReference>
<dbReference type="GO" id="GO:0005634">
    <property type="term" value="C:nucleus"/>
    <property type="evidence" value="ECO:0007669"/>
    <property type="project" value="UniProtKB-ARBA"/>
</dbReference>
<dbReference type="InterPro" id="IPR021133">
    <property type="entry name" value="HEAT_type_2"/>
</dbReference>
<dbReference type="InterPro" id="IPR034085">
    <property type="entry name" value="TOG"/>
</dbReference>
<dbReference type="PROSITE" id="PS50077">
    <property type="entry name" value="HEAT_REPEAT"/>
    <property type="match status" value="1"/>
</dbReference>
<evidence type="ECO:0000259" key="9">
    <source>
        <dbReference type="PROSITE" id="PS50166"/>
    </source>
</evidence>
<keyword evidence="3" id="KW-0813">Transport</keyword>
<keyword evidence="6" id="KW-0653">Protein transport</keyword>
<dbReference type="Pfam" id="PF13513">
    <property type="entry name" value="HEAT_EZ"/>
    <property type="match status" value="1"/>
</dbReference>
<sequence length="1084" mass="119070">MAQLQQQIEQLLQALLLPDTDKVNQATTALSQKPNTDTLVVLLQILTTTSKPDDIRQLAGVEARKRVQDAWPEVENKPAIRSKILEFAMTDNSKTLRHSAAQIIAEMGAYDLENSEWTDLPGKLLQGANSPQVMHREMGLYIMLSLIENSPEIFMNDIDKVIQALDSKIQDPESITVSLTALAIYAAIAPMIDPEENSDSITAIQEAVPKMVQVLKAAISSGEDDTAMQAFEAFQVLLGESTVFTKHLGDLVKFMLQILSNNDVDDDIRLQSVNFLYEAVATRKNKIQALKLGEELAMTAMQVVVQIDEFDEEGERNPATQCLALLDLLSANLPPNQVVLPVLKAVGQYATDSNPTIRRAGILALSVCVEGAPDFFSTQLKEIMPLVLTLLEDSAPIVRAAALKTVSRLADDLSEDIANLHESIIPAIIKNFDSAAQFIPSTTDKEQEDFKAILLDCAIAIDSMMDGMTPEDTNKYTDELVPRFSQLLSQDDYKMKICALSATGAIAESAEAGFLPYFKDTVNSFGVMMVAKDSDDDLEVRRATTEALGKIALAVGAVPFKDYVKPLMEASEEGLHLGNSGLKEQSYILWSQLSKVYGEEFEPFLDGVVKGLFESLEQDEASSLSDDAEHKIAQILSAMQQKKGSSVDDPGFKAQLDNLLGAGDSEEGIMIDDLEDLDNPVSAIAMEKEIVLEAVGDVLTHTKTKYLQYFPKTIEIVLKLVEHSYPGIQQSAIGTLWRAYAALWDIETERGMKKWEAGLPLKVQPSSDLKQLGDVVMKATLGIWPSQEDRTVVADINRMLGDTMTQCGPAPIAGENVITQICSELISIITKKHVCQMDPYDDDDDFGDNDGSAEYDWLVVDSAMDCLVALAKALGPAFSEVWKIFEKPVLKYASATDATERSVATGTMAECILAMGTLVTPYTQTLMNVSLRRFTDPDAITKGNAIYATGLLCQHSGDTDYIEKQYNTILGKLEPLLLDDTEGHLLDNAAGTVARMIMAHPDKVPVEEVLPRLIELTPAKEDWEVNGPIFQCIAKLYQDSNPTIRQQTPQVKAAIEKVLGEDEDHLDEKTRETVLALVEYLKGK</sequence>
<evidence type="ECO:0000256" key="2">
    <source>
        <dbReference type="ARBA" id="ARBA00004496"/>
    </source>
</evidence>
<dbReference type="SMART" id="SM01349">
    <property type="entry name" value="TOG"/>
    <property type="match status" value="1"/>
</dbReference>
<dbReference type="GO" id="GO:0006606">
    <property type="term" value="P:protein import into nucleus"/>
    <property type="evidence" value="ECO:0007669"/>
    <property type="project" value="InterPro"/>
</dbReference>
<reference evidence="10" key="1">
    <citation type="journal article" date="2020" name="Stud. Mycol.">
        <title>101 Dothideomycetes genomes: a test case for predicting lifestyles and emergence of pathogens.</title>
        <authorList>
            <person name="Haridas S."/>
            <person name="Albert R."/>
            <person name="Binder M."/>
            <person name="Bloem J."/>
            <person name="Labutti K."/>
            <person name="Salamov A."/>
            <person name="Andreopoulos B."/>
            <person name="Baker S."/>
            <person name="Barry K."/>
            <person name="Bills G."/>
            <person name="Bluhm B."/>
            <person name="Cannon C."/>
            <person name="Castanera R."/>
            <person name="Culley D."/>
            <person name="Daum C."/>
            <person name="Ezra D."/>
            <person name="Gonzalez J."/>
            <person name="Henrissat B."/>
            <person name="Kuo A."/>
            <person name="Liang C."/>
            <person name="Lipzen A."/>
            <person name="Lutzoni F."/>
            <person name="Magnuson J."/>
            <person name="Mondo S."/>
            <person name="Nolan M."/>
            <person name="Ohm R."/>
            <person name="Pangilinan J."/>
            <person name="Park H.-J."/>
            <person name="Ramirez L."/>
            <person name="Alfaro M."/>
            <person name="Sun H."/>
            <person name="Tritt A."/>
            <person name="Yoshinaga Y."/>
            <person name="Zwiers L.-H."/>
            <person name="Turgeon B."/>
            <person name="Goodwin S."/>
            <person name="Spatafora J."/>
            <person name="Crous P."/>
            <person name="Grigoriev I."/>
        </authorList>
    </citation>
    <scope>NUCLEOTIDE SEQUENCE</scope>
    <source>
        <strain evidence="10">CBS 115976</strain>
    </source>
</reference>
<dbReference type="SUPFAM" id="SSF48371">
    <property type="entry name" value="ARM repeat"/>
    <property type="match status" value="2"/>
</dbReference>